<dbReference type="SUPFAM" id="SSF109755">
    <property type="entry name" value="PhoU-like"/>
    <property type="match status" value="1"/>
</dbReference>
<dbReference type="EMBL" id="VUNB01000002">
    <property type="protein sequence ID" value="MST68373.1"/>
    <property type="molecule type" value="Genomic_DNA"/>
</dbReference>
<organism evidence="8">
    <name type="scientific">Baileyella intestinalis</name>
    <dbReference type="NCBI Taxonomy" id="2606709"/>
    <lineage>
        <taxon>Bacteria</taxon>
        <taxon>Bacillati</taxon>
        <taxon>Bacillota</taxon>
        <taxon>Clostridia</taxon>
        <taxon>Peptostreptococcales</taxon>
        <taxon>Anaerovoracaceae</taxon>
        <taxon>Baileyella</taxon>
    </lineage>
</organism>
<comment type="subcellular location">
    <subcellularLocation>
        <location evidence="1">Cell membrane</location>
        <topology evidence="1">Multi-pass membrane protein</topology>
    </subcellularLocation>
</comment>
<dbReference type="Pfam" id="PF02690">
    <property type="entry name" value="Na_Pi_cotrans"/>
    <property type="match status" value="2"/>
</dbReference>
<dbReference type="RefSeq" id="WP_154571854.1">
    <property type="nucleotide sequence ID" value="NZ_DBEZJY010000015.1"/>
</dbReference>
<evidence type="ECO:0000313" key="8">
    <source>
        <dbReference type="EMBL" id="MST68373.1"/>
    </source>
</evidence>
<evidence type="ECO:0000256" key="6">
    <source>
        <dbReference type="SAM" id="Phobius"/>
    </source>
</evidence>
<comment type="caution">
    <text evidence="8">The sequence shown here is derived from an EMBL/GenBank/DDBJ whole genome shotgun (WGS) entry which is preliminary data.</text>
</comment>
<dbReference type="PANTHER" id="PTHR10010:SF46">
    <property type="entry name" value="SODIUM-DEPENDENT PHOSPHATE TRANSPORT PROTEIN 2B"/>
    <property type="match status" value="1"/>
</dbReference>
<keyword evidence="4 6" id="KW-1133">Transmembrane helix</keyword>
<dbReference type="InterPro" id="IPR026022">
    <property type="entry name" value="PhoU_dom"/>
</dbReference>
<dbReference type="InterPro" id="IPR038078">
    <property type="entry name" value="PhoU-like_sf"/>
</dbReference>
<evidence type="ECO:0000256" key="3">
    <source>
        <dbReference type="ARBA" id="ARBA00022692"/>
    </source>
</evidence>
<keyword evidence="3 6" id="KW-0812">Transmembrane</keyword>
<feature type="transmembrane region" description="Helical" evidence="6">
    <location>
        <begin position="299"/>
        <end position="319"/>
    </location>
</feature>
<name>A0A6A8M6B0_9FIRM</name>
<dbReference type="GO" id="GO:0044341">
    <property type="term" value="P:sodium-dependent phosphate transport"/>
    <property type="evidence" value="ECO:0007669"/>
    <property type="project" value="InterPro"/>
</dbReference>
<proteinExistence type="predicted"/>
<feature type="transmembrane region" description="Helical" evidence="6">
    <location>
        <begin position="188"/>
        <end position="210"/>
    </location>
</feature>
<sequence>MDLFYRIVSLLGGLALFLYGMRVMGDGLKSGSGTAMKAALAKVTDRPFKGFILGLIVTCMIQSSTAAIVLTVGLVGAGFLTFRQSIGIVLGANVGTTITAQIIRLMDVKAASGSILFFFKSDNLAPMALIAGIIMIMFVNKRSAKTAGTILMGFGILFVGLMNMSASVAKMGDGLSHMLVSFEGNPALGFGAGVLVTGIIQSSSAVVGILQSIASTVGIKFCAVFPVIIGVDIGDCITTYLVCRIGAKPEQIRTALVHILYNVVASTMLFVTVGILRATGVLDDHIWYMTLHAGGVANVHGLFKLIPALILLPSANLFGKAAEKIVKDKPEDPEDMEIKANLRKLDMRLVNNPTMALGECNKLIDNMAQVALHNYQACIQQMNNFDMKRQERIAERENMLDTMADAANQYIVAVSPHVTLETDKRAQNYQLRALVCFERIGDLSVNITDYIANLNEAGKKFTPYAEKELEVAMEAVHTILDMGAKASRDNDPELAWDVEPLEEAIDELIESIQGRHMDRMTKGICDVFNGIQFQNIMLNLERISDQCSDLAVYLLGRHNPDIVGNEHKYLHDLHHSNDEKYLERFQTYYDKYFGKLDNIQAD</sequence>
<accession>A0A6A8M6B0</accession>
<evidence type="ECO:0000256" key="2">
    <source>
        <dbReference type="ARBA" id="ARBA00022475"/>
    </source>
</evidence>
<dbReference type="GO" id="GO:0005886">
    <property type="term" value="C:plasma membrane"/>
    <property type="evidence" value="ECO:0007669"/>
    <property type="project" value="UniProtKB-SubCell"/>
</dbReference>
<feature type="transmembrane region" description="Helical" evidence="6">
    <location>
        <begin position="123"/>
        <end position="140"/>
    </location>
</feature>
<dbReference type="Gene3D" id="1.20.58.220">
    <property type="entry name" value="Phosphate transport system protein phou homolog 2, domain 2"/>
    <property type="match status" value="1"/>
</dbReference>
<feature type="domain" description="PhoU" evidence="7">
    <location>
        <begin position="474"/>
        <end position="551"/>
    </location>
</feature>
<dbReference type="InterPro" id="IPR003841">
    <property type="entry name" value="Na/Pi_transpt"/>
</dbReference>
<dbReference type="GO" id="GO:0005436">
    <property type="term" value="F:sodium:phosphate symporter activity"/>
    <property type="evidence" value="ECO:0007669"/>
    <property type="project" value="InterPro"/>
</dbReference>
<feature type="transmembrane region" description="Helical" evidence="6">
    <location>
        <begin position="86"/>
        <end position="103"/>
    </location>
</feature>
<dbReference type="Pfam" id="PF01895">
    <property type="entry name" value="PhoU"/>
    <property type="match status" value="1"/>
</dbReference>
<evidence type="ECO:0000256" key="5">
    <source>
        <dbReference type="ARBA" id="ARBA00023136"/>
    </source>
</evidence>
<dbReference type="AlphaFoldDB" id="A0A6A8M6B0"/>
<keyword evidence="5 6" id="KW-0472">Membrane</keyword>
<evidence type="ECO:0000256" key="4">
    <source>
        <dbReference type="ARBA" id="ARBA00022989"/>
    </source>
</evidence>
<feature type="transmembrane region" description="Helical" evidence="6">
    <location>
        <begin position="147"/>
        <end position="168"/>
    </location>
</feature>
<dbReference type="NCBIfam" id="NF037997">
    <property type="entry name" value="Na_Pi_symport"/>
    <property type="match status" value="1"/>
</dbReference>
<reference evidence="8" key="1">
    <citation type="submission" date="2019-09" db="EMBL/GenBank/DDBJ databases">
        <title>In-depth cultivation of the pig gut microbiome towards novel bacterial diversity and tailored functional studies.</title>
        <authorList>
            <person name="Wylensek D."/>
            <person name="Hitch T.C.A."/>
            <person name="Clavel T."/>
        </authorList>
    </citation>
    <scope>NUCLEOTIDE SEQUENCE</scope>
    <source>
        <strain evidence="8">RF-744-FAT-WT-3</strain>
    </source>
</reference>
<keyword evidence="2" id="KW-1003">Cell membrane</keyword>
<evidence type="ECO:0000259" key="7">
    <source>
        <dbReference type="Pfam" id="PF01895"/>
    </source>
</evidence>
<dbReference type="PANTHER" id="PTHR10010">
    <property type="entry name" value="SOLUTE CARRIER FAMILY 34 SODIUM PHOSPHATE , MEMBER 2-RELATED"/>
    <property type="match status" value="1"/>
</dbReference>
<feature type="transmembrane region" description="Helical" evidence="6">
    <location>
        <begin position="259"/>
        <end position="279"/>
    </location>
</feature>
<protein>
    <submittedName>
        <fullName evidence="8">Na/Pi cotransporter family protein</fullName>
    </submittedName>
</protein>
<evidence type="ECO:0000256" key="1">
    <source>
        <dbReference type="ARBA" id="ARBA00004651"/>
    </source>
</evidence>
<gene>
    <name evidence="8" type="ORF">FYJ66_02045</name>
</gene>
<feature type="transmembrane region" description="Helical" evidence="6">
    <location>
        <begin position="49"/>
        <end position="74"/>
    </location>
</feature>